<organism evidence="2 3">
    <name type="scientific">Sus scrofa</name>
    <name type="common">Pig</name>
    <dbReference type="NCBI Taxonomy" id="9823"/>
    <lineage>
        <taxon>Eukaryota</taxon>
        <taxon>Metazoa</taxon>
        <taxon>Chordata</taxon>
        <taxon>Craniata</taxon>
        <taxon>Vertebrata</taxon>
        <taxon>Euteleostomi</taxon>
        <taxon>Mammalia</taxon>
        <taxon>Eutheria</taxon>
        <taxon>Laurasiatheria</taxon>
        <taxon>Artiodactyla</taxon>
        <taxon>Suina</taxon>
        <taxon>Suidae</taxon>
        <taxon>Sus</taxon>
    </lineage>
</organism>
<feature type="region of interest" description="Disordered" evidence="1">
    <location>
        <begin position="1"/>
        <end position="88"/>
    </location>
</feature>
<sequence>MSAPVPSGWTLLLGVPPPPREPETRSAMAEGAAGREGPSSPEAAGGEDDPRVGLDAASGDCVAAAPGDRWRDRRSGVALPGAAGTPADSEAGLLETARATPRRSSIIKWLLSDFFWSAEVSISSSEVTGDDFPFLT</sequence>
<dbReference type="Proteomes" id="UP000694571">
    <property type="component" value="Unplaced"/>
</dbReference>
<protein>
    <submittedName>
        <fullName evidence="2">Phospholipase C like 1 (inactive)</fullName>
    </submittedName>
</protein>
<dbReference type="Ensembl" id="ENSSSCT00060074870.1">
    <property type="protein sequence ID" value="ENSSSCP00060032333.1"/>
    <property type="gene ID" value="ENSSSCG00060054975.1"/>
</dbReference>
<dbReference type="AlphaFoldDB" id="A0A8D1F7S0"/>
<accession>A0A8D1F7S0</accession>
<dbReference type="Ensembl" id="ENSSSCT00025044553.1">
    <property type="protein sequence ID" value="ENSSSCP00025018967.1"/>
    <property type="gene ID" value="ENSSSCG00025032387.1"/>
</dbReference>
<proteinExistence type="predicted"/>
<dbReference type="Ensembl" id="ENSSSCT00065001769.1">
    <property type="protein sequence ID" value="ENSSSCP00065000567.1"/>
    <property type="gene ID" value="ENSSSCG00065001325.1"/>
</dbReference>
<dbReference type="Proteomes" id="UP000694726">
    <property type="component" value="Unplaced"/>
</dbReference>
<dbReference type="Proteomes" id="UP000694722">
    <property type="component" value="Unplaced"/>
</dbReference>
<dbReference type="Ensembl" id="ENSSSCT00050069083.1">
    <property type="protein sequence ID" value="ENSSSCP00050029680.1"/>
    <property type="gene ID" value="ENSSSCG00050050706.1"/>
</dbReference>
<dbReference type="Ensembl" id="ENSSSCT00045002321.1">
    <property type="protein sequence ID" value="ENSSSCP00045001486.1"/>
    <property type="gene ID" value="ENSSSCG00045001452.1"/>
</dbReference>
<dbReference type="Ensembl" id="ENSSSCT00015042452.1">
    <property type="protein sequence ID" value="ENSSSCP00015016778.1"/>
    <property type="gene ID" value="ENSSSCG00015030797.1"/>
</dbReference>
<dbReference type="Ensembl" id="ENSSSCT00040076368.1">
    <property type="protein sequence ID" value="ENSSSCP00040032826.1"/>
    <property type="gene ID" value="ENSSSCG00040056373.1"/>
</dbReference>
<dbReference type="Proteomes" id="UP000694725">
    <property type="component" value="Unplaced"/>
</dbReference>
<evidence type="ECO:0000313" key="2">
    <source>
        <dbReference type="Ensembl" id="ENSSSCP00040032826.1"/>
    </source>
</evidence>
<dbReference type="Proteomes" id="UP000694723">
    <property type="component" value="Unplaced"/>
</dbReference>
<dbReference type="Proteomes" id="UP000694728">
    <property type="component" value="Unplaced"/>
</dbReference>
<evidence type="ECO:0000313" key="3">
    <source>
        <dbReference type="Proteomes" id="UP000694722"/>
    </source>
</evidence>
<dbReference type="Ensembl" id="ENSSSCT00035088460.1">
    <property type="protein sequence ID" value="ENSSSCP00035036966.1"/>
    <property type="gene ID" value="ENSSSCG00035065665.1"/>
</dbReference>
<reference evidence="2" key="1">
    <citation type="submission" date="2025-05" db="UniProtKB">
        <authorList>
            <consortium name="Ensembl"/>
        </authorList>
    </citation>
    <scope>IDENTIFICATION</scope>
</reference>
<dbReference type="Proteomes" id="UP000694570">
    <property type="component" value="Unplaced"/>
</dbReference>
<name>A0A8D1F7S0_PIG</name>
<dbReference type="Proteomes" id="UP000694720">
    <property type="component" value="Unplaced"/>
</dbReference>
<evidence type="ECO:0000256" key="1">
    <source>
        <dbReference type="SAM" id="MobiDB-lite"/>
    </source>
</evidence>
<dbReference type="Ensembl" id="ENSSSCT00030096660.1">
    <property type="protein sequence ID" value="ENSSSCP00030044564.1"/>
    <property type="gene ID" value="ENSSSCG00030069084.1"/>
</dbReference>
<dbReference type="Proteomes" id="UP000694727">
    <property type="component" value="Unplaced"/>
</dbReference>
<dbReference type="Ensembl" id="ENSSSCT00055018451.1">
    <property type="protein sequence ID" value="ENSSSCP00055014521.1"/>
    <property type="gene ID" value="ENSSSCG00055009476.1"/>
</dbReference>
<dbReference type="Proteomes" id="UP000694724">
    <property type="component" value="Unplaced"/>
</dbReference>